<organism evidence="2">
    <name type="scientific">Opuntia streptacantha</name>
    <name type="common">Prickly pear cactus</name>
    <name type="synonym">Opuntia cardona</name>
    <dbReference type="NCBI Taxonomy" id="393608"/>
    <lineage>
        <taxon>Eukaryota</taxon>
        <taxon>Viridiplantae</taxon>
        <taxon>Streptophyta</taxon>
        <taxon>Embryophyta</taxon>
        <taxon>Tracheophyta</taxon>
        <taxon>Spermatophyta</taxon>
        <taxon>Magnoliopsida</taxon>
        <taxon>eudicotyledons</taxon>
        <taxon>Gunneridae</taxon>
        <taxon>Pentapetalae</taxon>
        <taxon>Caryophyllales</taxon>
        <taxon>Cactineae</taxon>
        <taxon>Cactaceae</taxon>
        <taxon>Opuntioideae</taxon>
        <taxon>Opuntia</taxon>
    </lineage>
</organism>
<feature type="compositionally biased region" description="Low complexity" evidence="1">
    <location>
        <begin position="140"/>
        <end position="150"/>
    </location>
</feature>
<proteinExistence type="predicted"/>
<dbReference type="EMBL" id="GISG01076229">
    <property type="protein sequence ID" value="MBA4631024.1"/>
    <property type="molecule type" value="Transcribed_RNA"/>
</dbReference>
<accession>A0A7C9D5I0</accession>
<name>A0A7C9D5I0_OPUST</name>
<reference evidence="2" key="2">
    <citation type="submission" date="2020-07" db="EMBL/GenBank/DDBJ databases">
        <authorList>
            <person name="Vera ALvarez R."/>
            <person name="Arias-Moreno D.M."/>
            <person name="Jimenez-Jacinto V."/>
            <person name="Jimenez-Bremont J.F."/>
            <person name="Swaminathan K."/>
            <person name="Moose S.P."/>
            <person name="Guerrero-Gonzalez M.L."/>
            <person name="Marino-Ramirez L."/>
            <person name="Landsman D."/>
            <person name="Rodriguez-Kessler M."/>
            <person name="Delgado-Sanchez P."/>
        </authorList>
    </citation>
    <scope>NUCLEOTIDE SEQUENCE</scope>
    <source>
        <tissue evidence="2">Cladode</tissue>
    </source>
</reference>
<feature type="compositionally biased region" description="Basic residues" evidence="1">
    <location>
        <begin position="166"/>
        <end position="175"/>
    </location>
</feature>
<feature type="compositionally biased region" description="Polar residues" evidence="1">
    <location>
        <begin position="110"/>
        <end position="121"/>
    </location>
</feature>
<feature type="region of interest" description="Disordered" evidence="1">
    <location>
        <begin position="67"/>
        <end position="175"/>
    </location>
</feature>
<dbReference type="AlphaFoldDB" id="A0A7C9D5I0"/>
<sequence length="175" mass="19876">MPSNEDNNRSQGWLPPQGRITPTSQLQFGTHIQKGSHTPIKSTTRHRDHTTNLYRNQRETMYWYYKPHNNGQHRSVTERAAAQHLAQTKKQPSPQSSRKQRSSHIHPNGTVVTNAKASKNKFSPIPVKISAPRPLHSATQQLSQQCSSQLPRDPRERAAADTIQRAKPKNPSKKK</sequence>
<feature type="compositionally biased region" description="Polar residues" evidence="1">
    <location>
        <begin position="1"/>
        <end position="11"/>
    </location>
</feature>
<protein>
    <submittedName>
        <fullName evidence="2">Uncharacterized protein</fullName>
    </submittedName>
</protein>
<feature type="region of interest" description="Disordered" evidence="1">
    <location>
        <begin position="1"/>
        <end position="50"/>
    </location>
</feature>
<evidence type="ECO:0000313" key="2">
    <source>
        <dbReference type="EMBL" id="MBA4631024.1"/>
    </source>
</evidence>
<evidence type="ECO:0000256" key="1">
    <source>
        <dbReference type="SAM" id="MobiDB-lite"/>
    </source>
</evidence>
<reference evidence="2" key="1">
    <citation type="journal article" date="2013" name="J. Plant Res.">
        <title>Effect of fungi and light on seed germination of three Opuntia species from semiarid lands of central Mexico.</title>
        <authorList>
            <person name="Delgado-Sanchez P."/>
            <person name="Jimenez-Bremont J.F."/>
            <person name="Guerrero-Gonzalez Mde L."/>
            <person name="Flores J."/>
        </authorList>
    </citation>
    <scope>NUCLEOTIDE SEQUENCE</scope>
    <source>
        <tissue evidence="2">Cladode</tissue>
    </source>
</reference>
<feature type="compositionally biased region" description="Polar residues" evidence="1">
    <location>
        <begin position="20"/>
        <end position="42"/>
    </location>
</feature>